<dbReference type="Pfam" id="PF20152">
    <property type="entry name" value="DUF6534"/>
    <property type="match status" value="1"/>
</dbReference>
<dbReference type="PANTHER" id="PTHR40465:SF1">
    <property type="entry name" value="DUF6534 DOMAIN-CONTAINING PROTEIN"/>
    <property type="match status" value="1"/>
</dbReference>
<feature type="transmembrane region" description="Helical" evidence="2">
    <location>
        <begin position="227"/>
        <end position="247"/>
    </location>
</feature>
<feature type="transmembrane region" description="Helical" evidence="2">
    <location>
        <begin position="201"/>
        <end position="221"/>
    </location>
</feature>
<protein>
    <recommendedName>
        <fullName evidence="3">DUF6534 domain-containing protein</fullName>
    </recommendedName>
</protein>
<feature type="transmembrane region" description="Helical" evidence="2">
    <location>
        <begin position="154"/>
        <end position="180"/>
    </location>
</feature>
<sequence length="341" mass="38166">MGTDLNKTVGALLIGTLLTTAGFGITTMQTYLWYRNYPRDPRMIRMVVWSLFALDVFHITLSMHVIYYYLILNYNNPPALQLSVWSFDATVAVTAVITCISHGFYARRVFILGNRNWFLPLIIAILSSMRLIFGCIVTGRMLEIKVLAELPHRIGPLVGIGMGAGSLADWIITASLVFFLRRHRTGLDDTNNLLDKLTYWTVNNGLFTSIVGVCVIITLLAMPYNMIYLAFHLLLSKLYANALLATLNYRKAHRGRGIEETTRGHPTSSLRIAPMDTTQYSTQHSIKMPPIVHVMTDTVKDITATQNGDTPENDDAHDAQSTNDSKVYPDFGDSKSIADRA</sequence>
<dbReference type="EMBL" id="KE504171">
    <property type="protein sequence ID" value="EPS97871.1"/>
    <property type="molecule type" value="Genomic_DNA"/>
</dbReference>
<keyword evidence="2" id="KW-0812">Transmembrane</keyword>
<name>S8DXW0_FOMSC</name>
<dbReference type="Proteomes" id="UP000015241">
    <property type="component" value="Unassembled WGS sequence"/>
</dbReference>
<dbReference type="PANTHER" id="PTHR40465">
    <property type="entry name" value="CHROMOSOME 1, WHOLE GENOME SHOTGUN SEQUENCE"/>
    <property type="match status" value="1"/>
</dbReference>
<evidence type="ECO:0000313" key="5">
    <source>
        <dbReference type="Proteomes" id="UP000015241"/>
    </source>
</evidence>
<dbReference type="AlphaFoldDB" id="S8DXW0"/>
<evidence type="ECO:0000256" key="2">
    <source>
        <dbReference type="SAM" id="Phobius"/>
    </source>
</evidence>
<dbReference type="InParanoid" id="S8DXW0"/>
<gene>
    <name evidence="4" type="ORF">FOMPIDRAFT_1042713</name>
</gene>
<dbReference type="eggNOG" id="ENOG502SKAZ">
    <property type="taxonomic scope" value="Eukaryota"/>
</dbReference>
<feature type="transmembrane region" description="Helical" evidence="2">
    <location>
        <begin position="117"/>
        <end position="142"/>
    </location>
</feature>
<evidence type="ECO:0000313" key="4">
    <source>
        <dbReference type="EMBL" id="EPS97871.1"/>
    </source>
</evidence>
<evidence type="ECO:0000256" key="1">
    <source>
        <dbReference type="SAM" id="MobiDB-lite"/>
    </source>
</evidence>
<keyword evidence="2" id="KW-0472">Membrane</keyword>
<feature type="region of interest" description="Disordered" evidence="1">
    <location>
        <begin position="304"/>
        <end position="341"/>
    </location>
</feature>
<dbReference type="STRING" id="743788.S8DXW0"/>
<organism evidence="4 5">
    <name type="scientific">Fomitopsis schrenkii</name>
    <name type="common">Brown rot fungus</name>
    <dbReference type="NCBI Taxonomy" id="2126942"/>
    <lineage>
        <taxon>Eukaryota</taxon>
        <taxon>Fungi</taxon>
        <taxon>Dikarya</taxon>
        <taxon>Basidiomycota</taxon>
        <taxon>Agaricomycotina</taxon>
        <taxon>Agaricomycetes</taxon>
        <taxon>Polyporales</taxon>
        <taxon>Fomitopsis</taxon>
    </lineage>
</organism>
<evidence type="ECO:0000259" key="3">
    <source>
        <dbReference type="Pfam" id="PF20152"/>
    </source>
</evidence>
<dbReference type="HOGENOM" id="CLU_046025_0_0_1"/>
<keyword evidence="2" id="KW-1133">Transmembrane helix</keyword>
<accession>S8DXW0</accession>
<dbReference type="InterPro" id="IPR045339">
    <property type="entry name" value="DUF6534"/>
</dbReference>
<feature type="transmembrane region" description="Helical" evidence="2">
    <location>
        <begin position="46"/>
        <end position="70"/>
    </location>
</feature>
<proteinExistence type="predicted"/>
<feature type="transmembrane region" description="Helical" evidence="2">
    <location>
        <begin position="82"/>
        <end position="105"/>
    </location>
</feature>
<reference evidence="4 5" key="1">
    <citation type="journal article" date="2012" name="Science">
        <title>The Paleozoic origin of enzymatic lignin decomposition reconstructed from 31 fungal genomes.</title>
        <authorList>
            <person name="Floudas D."/>
            <person name="Binder M."/>
            <person name="Riley R."/>
            <person name="Barry K."/>
            <person name="Blanchette R.A."/>
            <person name="Henrissat B."/>
            <person name="Martinez A.T."/>
            <person name="Otillar R."/>
            <person name="Spatafora J.W."/>
            <person name="Yadav J.S."/>
            <person name="Aerts A."/>
            <person name="Benoit I."/>
            <person name="Boyd A."/>
            <person name="Carlson A."/>
            <person name="Copeland A."/>
            <person name="Coutinho P.M."/>
            <person name="de Vries R.P."/>
            <person name="Ferreira P."/>
            <person name="Findley K."/>
            <person name="Foster B."/>
            <person name="Gaskell J."/>
            <person name="Glotzer D."/>
            <person name="Gorecki P."/>
            <person name="Heitman J."/>
            <person name="Hesse C."/>
            <person name="Hori C."/>
            <person name="Igarashi K."/>
            <person name="Jurgens J.A."/>
            <person name="Kallen N."/>
            <person name="Kersten P."/>
            <person name="Kohler A."/>
            <person name="Kuees U."/>
            <person name="Kumar T.K.A."/>
            <person name="Kuo A."/>
            <person name="LaButti K."/>
            <person name="Larrondo L.F."/>
            <person name="Lindquist E."/>
            <person name="Ling A."/>
            <person name="Lombard V."/>
            <person name="Lucas S."/>
            <person name="Lundell T."/>
            <person name="Martin R."/>
            <person name="McLaughlin D.J."/>
            <person name="Morgenstern I."/>
            <person name="Morin E."/>
            <person name="Murat C."/>
            <person name="Nagy L.G."/>
            <person name="Nolan M."/>
            <person name="Ohm R.A."/>
            <person name="Patyshakuliyeva A."/>
            <person name="Rokas A."/>
            <person name="Ruiz-Duenas F.J."/>
            <person name="Sabat G."/>
            <person name="Salamov A."/>
            <person name="Samejima M."/>
            <person name="Schmutz J."/>
            <person name="Slot J.C."/>
            <person name="St John F."/>
            <person name="Stenlid J."/>
            <person name="Sun H."/>
            <person name="Sun S."/>
            <person name="Syed K."/>
            <person name="Tsang A."/>
            <person name="Wiebenga A."/>
            <person name="Young D."/>
            <person name="Pisabarro A."/>
            <person name="Eastwood D.C."/>
            <person name="Martin F."/>
            <person name="Cullen D."/>
            <person name="Grigoriev I.V."/>
            <person name="Hibbett D.S."/>
        </authorList>
    </citation>
    <scope>NUCLEOTIDE SEQUENCE</scope>
    <source>
        <strain evidence="5">FP-58527</strain>
    </source>
</reference>
<feature type="compositionally biased region" description="Basic and acidic residues" evidence="1">
    <location>
        <begin position="332"/>
        <end position="341"/>
    </location>
</feature>
<keyword evidence="5" id="KW-1185">Reference proteome</keyword>
<feature type="transmembrane region" description="Helical" evidence="2">
    <location>
        <begin position="12"/>
        <end position="34"/>
    </location>
</feature>
<dbReference type="OrthoDB" id="3214861at2759"/>
<feature type="domain" description="DUF6534" evidence="3">
    <location>
        <begin position="167"/>
        <end position="251"/>
    </location>
</feature>